<feature type="region of interest" description="Disordered" evidence="4">
    <location>
        <begin position="152"/>
        <end position="220"/>
    </location>
</feature>
<organism evidence="5 6">
    <name type="scientific">Tetradesmus obliquus</name>
    <name type="common">Green alga</name>
    <name type="synonym">Acutodesmus obliquus</name>
    <dbReference type="NCBI Taxonomy" id="3088"/>
    <lineage>
        <taxon>Eukaryota</taxon>
        <taxon>Viridiplantae</taxon>
        <taxon>Chlorophyta</taxon>
        <taxon>core chlorophytes</taxon>
        <taxon>Chlorophyceae</taxon>
        <taxon>CS clade</taxon>
        <taxon>Sphaeropleales</taxon>
        <taxon>Scenedesmaceae</taxon>
        <taxon>Tetradesmus</taxon>
    </lineage>
</organism>
<dbReference type="InterPro" id="IPR038538">
    <property type="entry name" value="MTERF_sf"/>
</dbReference>
<keyword evidence="2" id="KW-0804">Transcription</keyword>
<dbReference type="STRING" id="3088.A0A383WPD5"/>
<dbReference type="Pfam" id="PF02536">
    <property type="entry name" value="mTERF"/>
    <property type="match status" value="1"/>
</dbReference>
<sequence length="220" mass="23990">MLALLVDLGLQSDEIELVLLRCPRLFTYNVQSRSMPVVEFLSSLGYSQEQLRQVILRFPHVLGYDAKGHLIPHCHYLKSLGLTDEELSRLILLRPHVLGSGIEPVITYLRKWLRIERTRIGSLLWSYPLDYSLPRLVLPSQAPTIAATMDEATEEAAANNSSSSSSAASSSEASPAEHGRQPPVLPPIGSAERCTWLVLPPDSDAEEGDGSSSSGAGSSQ</sequence>
<dbReference type="PANTHER" id="PTHR13068:SF112">
    <property type="entry name" value="TRANSCRIPTION TERMINATION FACTOR 3, MITOCHONDRIAL"/>
    <property type="match status" value="1"/>
</dbReference>
<dbReference type="SMART" id="SM00733">
    <property type="entry name" value="Mterf"/>
    <property type="match status" value="3"/>
</dbReference>
<name>A0A383WPD5_TETOB</name>
<accession>A0A383WPD5</accession>
<feature type="compositionally biased region" description="Low complexity" evidence="4">
    <location>
        <begin position="210"/>
        <end position="220"/>
    </location>
</feature>
<dbReference type="GO" id="GO:0006353">
    <property type="term" value="P:DNA-templated transcription termination"/>
    <property type="evidence" value="ECO:0007669"/>
    <property type="project" value="UniProtKB-KW"/>
</dbReference>
<dbReference type="Gene3D" id="1.25.70.10">
    <property type="entry name" value="Transcription termination factor 3, mitochondrial"/>
    <property type="match status" value="1"/>
</dbReference>
<keyword evidence="6" id="KW-1185">Reference proteome</keyword>
<comment type="similarity">
    <text evidence="1">Belongs to the mTERF family.</text>
</comment>
<dbReference type="InterPro" id="IPR003690">
    <property type="entry name" value="MTERF"/>
</dbReference>
<keyword evidence="2" id="KW-0805">Transcription regulation</keyword>
<evidence type="ECO:0000313" key="5">
    <source>
        <dbReference type="EMBL" id="SZX79320.1"/>
    </source>
</evidence>
<dbReference type="GO" id="GO:0003676">
    <property type="term" value="F:nucleic acid binding"/>
    <property type="evidence" value="ECO:0007669"/>
    <property type="project" value="InterPro"/>
</dbReference>
<evidence type="ECO:0000256" key="2">
    <source>
        <dbReference type="ARBA" id="ARBA00022472"/>
    </source>
</evidence>
<proteinExistence type="inferred from homology"/>
<dbReference type="Proteomes" id="UP000256970">
    <property type="component" value="Unassembled WGS sequence"/>
</dbReference>
<reference evidence="5 6" key="1">
    <citation type="submission" date="2016-10" db="EMBL/GenBank/DDBJ databases">
        <authorList>
            <person name="Cai Z."/>
        </authorList>
    </citation>
    <scope>NUCLEOTIDE SEQUENCE [LARGE SCALE GENOMIC DNA]</scope>
</reference>
<keyword evidence="3" id="KW-0809">Transit peptide</keyword>
<dbReference type="AlphaFoldDB" id="A0A383WPD5"/>
<keyword evidence="2" id="KW-0806">Transcription termination</keyword>
<protein>
    <submittedName>
        <fullName evidence="5">Uncharacterized protein</fullName>
    </submittedName>
</protein>
<dbReference type="PANTHER" id="PTHR13068">
    <property type="entry name" value="CGI-12 PROTEIN-RELATED"/>
    <property type="match status" value="1"/>
</dbReference>
<evidence type="ECO:0000256" key="4">
    <source>
        <dbReference type="SAM" id="MobiDB-lite"/>
    </source>
</evidence>
<feature type="compositionally biased region" description="Low complexity" evidence="4">
    <location>
        <begin position="152"/>
        <end position="174"/>
    </location>
</feature>
<evidence type="ECO:0000256" key="1">
    <source>
        <dbReference type="ARBA" id="ARBA00007692"/>
    </source>
</evidence>
<evidence type="ECO:0000313" key="6">
    <source>
        <dbReference type="Proteomes" id="UP000256970"/>
    </source>
</evidence>
<dbReference type="EMBL" id="FNXT01001364">
    <property type="protein sequence ID" value="SZX79320.1"/>
    <property type="molecule type" value="Genomic_DNA"/>
</dbReference>
<evidence type="ECO:0000256" key="3">
    <source>
        <dbReference type="ARBA" id="ARBA00022946"/>
    </source>
</evidence>
<gene>
    <name evidence="5" type="ORF">BQ4739_LOCUS19599</name>
</gene>